<organism evidence="1 2">
    <name type="scientific">Emericella nidulans (strain FGSC A4 / ATCC 38163 / CBS 112.46 / NRRL 194 / M139)</name>
    <name type="common">Aspergillus nidulans</name>
    <dbReference type="NCBI Taxonomy" id="227321"/>
    <lineage>
        <taxon>Eukaryota</taxon>
        <taxon>Fungi</taxon>
        <taxon>Dikarya</taxon>
        <taxon>Ascomycota</taxon>
        <taxon>Pezizomycotina</taxon>
        <taxon>Eurotiomycetes</taxon>
        <taxon>Eurotiomycetidae</taxon>
        <taxon>Eurotiales</taxon>
        <taxon>Aspergillaceae</taxon>
        <taxon>Aspergillus</taxon>
        <taxon>Aspergillus subgen. Nidulantes</taxon>
    </lineage>
</organism>
<dbReference type="HOGENOM" id="CLU_655566_0_0_1"/>
<dbReference type="Proteomes" id="UP000000560">
    <property type="component" value="Chromosome VII"/>
</dbReference>
<dbReference type="AlphaFoldDB" id="C8VN18"/>
<dbReference type="PROSITE" id="PS51257">
    <property type="entry name" value="PROKAR_LIPOPROTEIN"/>
    <property type="match status" value="1"/>
</dbReference>
<dbReference type="InterPro" id="IPR022185">
    <property type="entry name" value="DUF3712"/>
</dbReference>
<dbReference type="GO" id="GO:0000329">
    <property type="term" value="C:fungal-type vacuole membrane"/>
    <property type="evidence" value="ECO:0007669"/>
    <property type="project" value="InterPro"/>
</dbReference>
<accession>C8VN18</accession>
<gene>
    <name evidence="1" type="ORF">ANIA_01576</name>
</gene>
<keyword evidence="2" id="KW-1185">Reference proteome</keyword>
<dbReference type="OMA" id="QFFRPET"/>
<dbReference type="InParanoid" id="C8VN18"/>
<dbReference type="PANTHER" id="PTHR35895:SF2">
    <property type="match status" value="1"/>
</dbReference>
<sequence length="419" mass="45838">MKFADIPGGSGMIISRGTLSAMGFSALSCLPYCSPFCKIIYAVPAFTTYLLNESPLPSLQVSLLTPTNDSILFSASSEIKVPDALTMHLDSMHAEIFRPQPRGRPKEDLIPLAEVDISKLHFKGNQKITMKNQTLKLGDVGQFARLVEDAAYHSTFRTAMHAKTKVGLAGLTTSIDITKEVEMPGFSNFTELAINDLTIRERDDQGNNIFAETVLFNPTPASVTLVMKLTLWDKGDVTLSILAANHSIGTATSSINNIKSGNNTLSIRAFLDGDVLEENISGIIREQIPYLRKGDIKITATGKSVVYNGQHLEYWETALQAVRVEVTRSVREVVNMVLDTLDGDDIVGEDGDDSGFGIFGFEIDIPRVQEGVRSVVEGLVEQILDTAKGLDENEEDTFTEELTVLGRLILRLLQVLGVL</sequence>
<dbReference type="GeneID" id="2875040"/>
<dbReference type="OrthoDB" id="10039566at2759"/>
<dbReference type="EMBL" id="BN001307">
    <property type="protein sequence ID" value="CBF85146.1"/>
    <property type="molecule type" value="Genomic_DNA"/>
</dbReference>
<dbReference type="Pfam" id="PF12505">
    <property type="entry name" value="DUF3712"/>
    <property type="match status" value="1"/>
</dbReference>
<reference evidence="2" key="2">
    <citation type="journal article" date="2009" name="Fungal Genet. Biol.">
        <title>The 2008 update of the Aspergillus nidulans genome annotation: a community effort.</title>
        <authorList>
            <person name="Wortman J.R."/>
            <person name="Gilsenan J.M."/>
            <person name="Joardar V."/>
            <person name="Deegan J."/>
            <person name="Clutterbuck J."/>
            <person name="Andersen M.R."/>
            <person name="Archer D."/>
            <person name="Bencina M."/>
            <person name="Braus G."/>
            <person name="Coutinho P."/>
            <person name="von Dohren H."/>
            <person name="Doonan J."/>
            <person name="Driessen A.J."/>
            <person name="Durek P."/>
            <person name="Espeso E."/>
            <person name="Fekete E."/>
            <person name="Flipphi M."/>
            <person name="Estrada C.G."/>
            <person name="Geysens S."/>
            <person name="Goldman G."/>
            <person name="de Groot P.W."/>
            <person name="Hansen K."/>
            <person name="Harris S.D."/>
            <person name="Heinekamp T."/>
            <person name="Helmstaedt K."/>
            <person name="Henrissat B."/>
            <person name="Hofmann G."/>
            <person name="Homan T."/>
            <person name="Horio T."/>
            <person name="Horiuchi H."/>
            <person name="James S."/>
            <person name="Jones M."/>
            <person name="Karaffa L."/>
            <person name="Karanyi Z."/>
            <person name="Kato M."/>
            <person name="Keller N."/>
            <person name="Kelly D.E."/>
            <person name="Kiel J.A."/>
            <person name="Kim J.M."/>
            <person name="van der Klei I.J."/>
            <person name="Klis F.M."/>
            <person name="Kovalchuk A."/>
            <person name="Krasevec N."/>
            <person name="Kubicek C.P."/>
            <person name="Liu B."/>
            <person name="Maccabe A."/>
            <person name="Meyer V."/>
            <person name="Mirabito P."/>
            <person name="Miskei M."/>
            <person name="Mos M."/>
            <person name="Mullins J."/>
            <person name="Nelson D.R."/>
            <person name="Nielsen J."/>
            <person name="Oakley B.R."/>
            <person name="Osmani S.A."/>
            <person name="Pakula T."/>
            <person name="Paszewski A."/>
            <person name="Paulsen I."/>
            <person name="Pilsyk S."/>
            <person name="Pocsi I."/>
            <person name="Punt P.J."/>
            <person name="Ram A.F."/>
            <person name="Ren Q."/>
            <person name="Robellet X."/>
            <person name="Robson G."/>
            <person name="Seiboth B."/>
            <person name="van Solingen P."/>
            <person name="Specht T."/>
            <person name="Sun J."/>
            <person name="Taheri-Talesh N."/>
            <person name="Takeshita N."/>
            <person name="Ussery D."/>
            <person name="vanKuyk P.A."/>
            <person name="Visser H."/>
            <person name="van de Vondervoort P.J."/>
            <person name="de Vries R.P."/>
            <person name="Walton J."/>
            <person name="Xiang X."/>
            <person name="Xiong Y."/>
            <person name="Zeng A.P."/>
            <person name="Brandt B.W."/>
            <person name="Cornell M.J."/>
            <person name="van den Hondel C.A."/>
            <person name="Visser J."/>
            <person name="Oliver S.G."/>
            <person name="Turner G."/>
        </authorList>
    </citation>
    <scope>GENOME REANNOTATION</scope>
    <source>
        <strain evidence="2">FGSC A4 / ATCC 38163 / CBS 112.46 / NRRL 194 / M139</strain>
    </source>
</reference>
<evidence type="ECO:0000313" key="1">
    <source>
        <dbReference type="EMBL" id="CBF85146.1"/>
    </source>
</evidence>
<dbReference type="InterPro" id="IPR046368">
    <property type="entry name" value="Tag1"/>
</dbReference>
<dbReference type="VEuPathDB" id="FungiDB:AN1576"/>
<dbReference type="GO" id="GO:0016020">
    <property type="term" value="C:membrane"/>
    <property type="evidence" value="ECO:0000318"/>
    <property type="project" value="GO_Central"/>
</dbReference>
<protein>
    <submittedName>
        <fullName evidence="1">Uncharacterized protein</fullName>
    </submittedName>
</protein>
<dbReference type="KEGG" id="ani:ANIA_01576"/>
<proteinExistence type="predicted"/>
<dbReference type="PANTHER" id="PTHR35895">
    <property type="entry name" value="CHROMOSOME 16, WHOLE GENOME SHOTGUN SEQUENCE"/>
    <property type="match status" value="1"/>
</dbReference>
<reference evidence="2" key="1">
    <citation type="journal article" date="2005" name="Nature">
        <title>Sequencing of Aspergillus nidulans and comparative analysis with A. fumigatus and A. oryzae.</title>
        <authorList>
            <person name="Galagan J.E."/>
            <person name="Calvo S.E."/>
            <person name="Cuomo C."/>
            <person name="Ma L.J."/>
            <person name="Wortman J.R."/>
            <person name="Batzoglou S."/>
            <person name="Lee S.I."/>
            <person name="Basturkmen M."/>
            <person name="Spevak C.C."/>
            <person name="Clutterbuck J."/>
            <person name="Kapitonov V."/>
            <person name="Jurka J."/>
            <person name="Scazzocchio C."/>
            <person name="Farman M."/>
            <person name="Butler J."/>
            <person name="Purcell S."/>
            <person name="Harris S."/>
            <person name="Braus G.H."/>
            <person name="Draht O."/>
            <person name="Busch S."/>
            <person name="D'Enfert C."/>
            <person name="Bouchier C."/>
            <person name="Goldman G.H."/>
            <person name="Bell-Pedersen D."/>
            <person name="Griffiths-Jones S."/>
            <person name="Doonan J.H."/>
            <person name="Yu J."/>
            <person name="Vienken K."/>
            <person name="Pain A."/>
            <person name="Freitag M."/>
            <person name="Selker E.U."/>
            <person name="Archer D.B."/>
            <person name="Penalva M.A."/>
            <person name="Oakley B.R."/>
            <person name="Momany M."/>
            <person name="Tanaka T."/>
            <person name="Kumagai T."/>
            <person name="Asai K."/>
            <person name="Machida M."/>
            <person name="Nierman W.C."/>
            <person name="Denning D.W."/>
            <person name="Caddick M."/>
            <person name="Hynes M."/>
            <person name="Paoletti M."/>
            <person name="Fischer R."/>
            <person name="Miller B."/>
            <person name="Dyer P."/>
            <person name="Sachs M.S."/>
            <person name="Osmani S.A."/>
            <person name="Birren B.W."/>
        </authorList>
    </citation>
    <scope>NUCLEOTIDE SEQUENCE [LARGE SCALE GENOMIC DNA]</scope>
    <source>
        <strain evidence="2">FGSC A4 / ATCC 38163 / CBS 112.46 / NRRL 194 / M139</strain>
    </source>
</reference>
<name>C8VN18_EMENI</name>
<dbReference type="RefSeq" id="XP_050468689.1">
    <property type="nucleotide sequence ID" value="XM_050612814.1"/>
</dbReference>
<evidence type="ECO:0000313" key="2">
    <source>
        <dbReference type="Proteomes" id="UP000000560"/>
    </source>
</evidence>
<dbReference type="eggNOG" id="ENOG502T6C7">
    <property type="taxonomic scope" value="Eukaryota"/>
</dbReference>